<dbReference type="EMBL" id="JAPTSV010000006">
    <property type="protein sequence ID" value="KAJ1526939.1"/>
    <property type="molecule type" value="Genomic_DNA"/>
</dbReference>
<protein>
    <submittedName>
        <fullName evidence="2">Uncharacterized protein</fullName>
    </submittedName>
</protein>
<organism evidence="2 3">
    <name type="scientific">Megalurothrips usitatus</name>
    <name type="common">bean blossom thrips</name>
    <dbReference type="NCBI Taxonomy" id="439358"/>
    <lineage>
        <taxon>Eukaryota</taxon>
        <taxon>Metazoa</taxon>
        <taxon>Ecdysozoa</taxon>
        <taxon>Arthropoda</taxon>
        <taxon>Hexapoda</taxon>
        <taxon>Insecta</taxon>
        <taxon>Pterygota</taxon>
        <taxon>Neoptera</taxon>
        <taxon>Paraneoptera</taxon>
        <taxon>Thysanoptera</taxon>
        <taxon>Terebrantia</taxon>
        <taxon>Thripoidea</taxon>
        <taxon>Thripidae</taxon>
        <taxon>Megalurothrips</taxon>
    </lineage>
</organism>
<feature type="region of interest" description="Disordered" evidence="1">
    <location>
        <begin position="332"/>
        <end position="429"/>
    </location>
</feature>
<comment type="caution">
    <text evidence="2">The sequence shown here is derived from an EMBL/GenBank/DDBJ whole genome shotgun (WGS) entry which is preliminary data.</text>
</comment>
<feature type="compositionally biased region" description="Polar residues" evidence="1">
    <location>
        <begin position="130"/>
        <end position="139"/>
    </location>
</feature>
<feature type="compositionally biased region" description="Low complexity" evidence="1">
    <location>
        <begin position="332"/>
        <end position="364"/>
    </location>
</feature>
<feature type="region of interest" description="Disordered" evidence="1">
    <location>
        <begin position="1"/>
        <end position="46"/>
    </location>
</feature>
<evidence type="ECO:0000256" key="1">
    <source>
        <dbReference type="SAM" id="MobiDB-lite"/>
    </source>
</evidence>
<feature type="compositionally biased region" description="Low complexity" evidence="1">
    <location>
        <begin position="1"/>
        <end position="26"/>
    </location>
</feature>
<accession>A0AAV7XNU4</accession>
<keyword evidence="3" id="KW-1185">Reference proteome</keyword>
<sequence>MSSTGSSTSPSAASSGSRLSRRLPAAQLLPNRGVTSPPSLPRPRVRVQDAVADGAHPLPLTPEYQRRLHACAPIAAAVVLDAAALRPKNGGHARRRASAATPAPTLPPREAQAGRRSPPPVPPRRKSTRLTTTAVCTRRQQQDRAEQQHEYENLDELLRQEAAAEAAAAAPAVRPPPSPVRTYCRAPCRLKMMSLLDSNVKHTCVLPTGSHMPRPLAALSGARYGPQQPCVAPCPLKLTSMLHGGAKHVCVPQNEDPLRTPTAPVAPAAPASFAAADESPRGCCRADRFPHLADDCAGDEDEDVDVTGVDTTCSTVGSASPVSVASIASADDARCTPRAAAGPGPPRMTRSSSSGALRAAAARAADGRVGRPGRRRSVSTKRTPSNASTKSDFVVVKQRRRSLRWPAATAGSAPQSTSPSSPLPRLEGPGLALVLAGPRGTPTPRGTRCRRCAGGTFSSCRESALFAFTAAQVKSPRGAV</sequence>
<evidence type="ECO:0000313" key="3">
    <source>
        <dbReference type="Proteomes" id="UP001075354"/>
    </source>
</evidence>
<feature type="region of interest" description="Disordered" evidence="1">
    <location>
        <begin position="87"/>
        <end position="147"/>
    </location>
</feature>
<feature type="compositionally biased region" description="Low complexity" evidence="1">
    <location>
        <begin position="98"/>
        <end position="111"/>
    </location>
</feature>
<name>A0AAV7XNU4_9NEOP</name>
<feature type="compositionally biased region" description="Polar residues" evidence="1">
    <location>
        <begin position="380"/>
        <end position="391"/>
    </location>
</feature>
<proteinExistence type="predicted"/>
<gene>
    <name evidence="2" type="ORF">ONE63_008487</name>
</gene>
<evidence type="ECO:0000313" key="2">
    <source>
        <dbReference type="EMBL" id="KAJ1526939.1"/>
    </source>
</evidence>
<dbReference type="Proteomes" id="UP001075354">
    <property type="component" value="Chromosome 6"/>
</dbReference>
<reference evidence="2" key="1">
    <citation type="submission" date="2022-12" db="EMBL/GenBank/DDBJ databases">
        <title>Chromosome-level genome assembly of the bean flower thrips Megalurothrips usitatus.</title>
        <authorList>
            <person name="Ma L."/>
            <person name="Liu Q."/>
            <person name="Li H."/>
            <person name="Cai W."/>
        </authorList>
    </citation>
    <scope>NUCLEOTIDE SEQUENCE</scope>
    <source>
        <strain evidence="2">Cailab_2022a</strain>
    </source>
</reference>
<dbReference type="AlphaFoldDB" id="A0AAV7XNU4"/>